<dbReference type="PANTHER" id="PTHR30151">
    <property type="entry name" value="ALKANE SULFONATE ABC TRANSPORTER-RELATED, MEMBRANE SUBUNIT"/>
    <property type="match status" value="1"/>
</dbReference>
<dbReference type="InterPro" id="IPR035906">
    <property type="entry name" value="MetI-like_sf"/>
</dbReference>
<dbReference type="EMBL" id="CP073653">
    <property type="protein sequence ID" value="QUN35875.1"/>
    <property type="molecule type" value="Genomic_DNA"/>
</dbReference>
<evidence type="ECO:0000256" key="4">
    <source>
        <dbReference type="ARBA" id="ARBA00022692"/>
    </source>
</evidence>
<evidence type="ECO:0000256" key="5">
    <source>
        <dbReference type="ARBA" id="ARBA00022989"/>
    </source>
</evidence>
<keyword evidence="10" id="KW-1185">Reference proteome</keyword>
<evidence type="ECO:0000256" key="7">
    <source>
        <dbReference type="RuleBase" id="RU363032"/>
    </source>
</evidence>
<dbReference type="CDD" id="cd06261">
    <property type="entry name" value="TM_PBP2"/>
    <property type="match status" value="1"/>
</dbReference>
<accession>A0AB74VGQ7</accession>
<dbReference type="SUPFAM" id="SSF161098">
    <property type="entry name" value="MetI-like"/>
    <property type="match status" value="1"/>
</dbReference>
<dbReference type="InterPro" id="IPR000515">
    <property type="entry name" value="MetI-like"/>
</dbReference>
<dbReference type="PANTHER" id="PTHR30151:SF0">
    <property type="entry name" value="ABC TRANSPORTER PERMEASE PROTEIN MJ0413-RELATED"/>
    <property type="match status" value="1"/>
</dbReference>
<dbReference type="Pfam" id="PF00528">
    <property type="entry name" value="BPD_transp_1"/>
    <property type="match status" value="1"/>
</dbReference>
<feature type="domain" description="ABC transmembrane type-1" evidence="8">
    <location>
        <begin position="69"/>
        <end position="250"/>
    </location>
</feature>
<sequence length="315" mass="35787">MRHNNEKNTDVLLKLKDKLIEISGLIILIIIWEFIARAKIINSDVFPSFAVTIGEIGYLWGNEDLYMHIMSTLWRFTFGLLSAVLIGVAVGSIFAKYNDIYLMFEPLIRIFSKVNPFSLIPVFIAFFGTGEMVRLAAIIWVGVFPILLGTLNGIKQIDKDLIKNVKAMNISLFDIIFKVYIQASAHSIFAGIRISVQMTFFIIIVGEMLGVNSGLGYLLHNGAHHYFDAPKVYASCVIIIILGVIINRFFRYIQNGLFLWEKPESLFKNHKTYKKIDNFTLIILSIIIAGILILGEVQLKLAAYKSEHPIEFFKE</sequence>
<organism evidence="9 10">
    <name type="scientific">Clostridium beijerinckii</name>
    <name type="common">Clostridium MP</name>
    <dbReference type="NCBI Taxonomy" id="1520"/>
    <lineage>
        <taxon>Bacteria</taxon>
        <taxon>Bacillati</taxon>
        <taxon>Bacillota</taxon>
        <taxon>Clostridia</taxon>
        <taxon>Eubacteriales</taxon>
        <taxon>Clostridiaceae</taxon>
        <taxon>Clostridium</taxon>
    </lineage>
</organism>
<evidence type="ECO:0000256" key="3">
    <source>
        <dbReference type="ARBA" id="ARBA00022475"/>
    </source>
</evidence>
<comment type="similarity">
    <text evidence="7">Belongs to the binding-protein-dependent transport system permease family.</text>
</comment>
<evidence type="ECO:0000259" key="8">
    <source>
        <dbReference type="PROSITE" id="PS50928"/>
    </source>
</evidence>
<reference evidence="9" key="1">
    <citation type="submission" date="2021-04" db="EMBL/GenBank/DDBJ databases">
        <title>Complete genome sequence of the type strain Clostridium beijerinckii NRRL B-598.</title>
        <authorList>
            <person name="Sedlar K."/>
            <person name="Branska B."/>
            <person name="Bezdicek M."/>
            <person name="Nykrynova M."/>
            <person name="Lengerova M."/>
            <person name="Skutkova H."/>
            <person name="Patakova P."/>
        </authorList>
    </citation>
    <scope>NUCLEOTIDE SEQUENCE</scope>
    <source>
        <strain evidence="9">DSM 791</strain>
    </source>
</reference>
<dbReference type="PROSITE" id="PS50928">
    <property type="entry name" value="ABC_TM1"/>
    <property type="match status" value="1"/>
</dbReference>
<gene>
    <name evidence="9" type="ORF">KEC93_03325</name>
</gene>
<feature type="transmembrane region" description="Helical" evidence="7">
    <location>
        <begin position="200"/>
        <end position="220"/>
    </location>
</feature>
<keyword evidence="2 7" id="KW-0813">Transport</keyword>
<name>A0AB74VGQ7_CLOBE</name>
<dbReference type="Gene3D" id="1.10.3720.10">
    <property type="entry name" value="MetI-like"/>
    <property type="match status" value="1"/>
</dbReference>
<proteinExistence type="inferred from homology"/>
<dbReference type="AlphaFoldDB" id="A0AB74VGQ7"/>
<feature type="transmembrane region" description="Helical" evidence="7">
    <location>
        <begin position="20"/>
        <end position="38"/>
    </location>
</feature>
<comment type="subcellular location">
    <subcellularLocation>
        <location evidence="1 7">Cell membrane</location>
        <topology evidence="1 7">Multi-pass membrane protein</topology>
    </subcellularLocation>
</comment>
<feature type="transmembrane region" description="Helical" evidence="7">
    <location>
        <begin position="232"/>
        <end position="250"/>
    </location>
</feature>
<evidence type="ECO:0000256" key="6">
    <source>
        <dbReference type="ARBA" id="ARBA00023136"/>
    </source>
</evidence>
<evidence type="ECO:0000256" key="1">
    <source>
        <dbReference type="ARBA" id="ARBA00004651"/>
    </source>
</evidence>
<feature type="transmembrane region" description="Helical" evidence="7">
    <location>
        <begin position="279"/>
        <end position="297"/>
    </location>
</feature>
<feature type="transmembrane region" description="Helical" evidence="7">
    <location>
        <begin position="73"/>
        <end position="95"/>
    </location>
</feature>
<keyword evidence="3" id="KW-1003">Cell membrane</keyword>
<keyword evidence="6 7" id="KW-0472">Membrane</keyword>
<dbReference type="GeneID" id="66343522"/>
<dbReference type="Proteomes" id="UP000679373">
    <property type="component" value="Chromosome"/>
</dbReference>
<keyword evidence="5 7" id="KW-1133">Transmembrane helix</keyword>
<feature type="transmembrane region" description="Helical" evidence="7">
    <location>
        <begin position="133"/>
        <end position="154"/>
    </location>
</feature>
<feature type="transmembrane region" description="Helical" evidence="7">
    <location>
        <begin position="107"/>
        <end position="127"/>
    </location>
</feature>
<dbReference type="GO" id="GO:0005886">
    <property type="term" value="C:plasma membrane"/>
    <property type="evidence" value="ECO:0007669"/>
    <property type="project" value="UniProtKB-SubCell"/>
</dbReference>
<evidence type="ECO:0000256" key="2">
    <source>
        <dbReference type="ARBA" id="ARBA00022448"/>
    </source>
</evidence>
<evidence type="ECO:0000313" key="9">
    <source>
        <dbReference type="EMBL" id="QUN35875.1"/>
    </source>
</evidence>
<evidence type="ECO:0000313" key="10">
    <source>
        <dbReference type="Proteomes" id="UP000679373"/>
    </source>
</evidence>
<dbReference type="GO" id="GO:0055085">
    <property type="term" value="P:transmembrane transport"/>
    <property type="evidence" value="ECO:0007669"/>
    <property type="project" value="InterPro"/>
</dbReference>
<keyword evidence="4 7" id="KW-0812">Transmembrane</keyword>
<protein>
    <submittedName>
        <fullName evidence="9">ABC transporter permease subunit</fullName>
    </submittedName>
</protein>
<dbReference type="RefSeq" id="WP_077867751.1">
    <property type="nucleotide sequence ID" value="NZ_CP073653.1"/>
</dbReference>